<dbReference type="AlphaFoldDB" id="A0A0B7NFQ8"/>
<dbReference type="Proteomes" id="UP000054107">
    <property type="component" value="Unassembled WGS sequence"/>
</dbReference>
<accession>A0A0B7NFQ8</accession>
<dbReference type="OrthoDB" id="2278454at2759"/>
<sequence length="487" mass="55930">MASNKRQKIMTFDIKWCINNASTLSAQNFIEAFNFGDKAAANTRYSAILKTKTFQTNVSNTSQLEQEFEQWKKANKNKLIGTGRYLEPFYFGLRAVIHPPNYDPWDSTYEASSVFTIDELNEIKHYNKQEMPSVHNDTLAYLNLYKEAKTSGQVREVILSKQPWDDQFNRDESHNVDWIRHCYYTIVRELECSGLDGDDKSETWILAHVWTMVYHVFDNLSLSLVRKKKLELGAGEAGRRPNDNDSKYDYVFQDSEISGDTEASVNLTTPNMEVDLCTMLPLLIGQFFELHLVIFFEPPVTFKFGDEKVSKDIIITLIDIANDLSNGVLTKIDALKKVINSLTEDMDPILVKLLLCFKALVETLPSNTQQKKVNEHELCSRYLQPFLQSLFDSNEDDNMLFKWMNTITFSCNSDGDQPAATNNRPDGCIENDRKTIGYVEVKTIDYATNHYKINVDLHRLGIFGKTALSRYSLNKTFQVMAIGKLYI</sequence>
<evidence type="ECO:0000313" key="2">
    <source>
        <dbReference type="Proteomes" id="UP000054107"/>
    </source>
</evidence>
<keyword evidence="2" id="KW-1185">Reference proteome</keyword>
<dbReference type="EMBL" id="LN733663">
    <property type="protein sequence ID" value="CEP17346.1"/>
    <property type="molecule type" value="Genomic_DNA"/>
</dbReference>
<protein>
    <submittedName>
        <fullName evidence="1">Uncharacterized protein</fullName>
    </submittedName>
</protein>
<name>A0A0B7NFQ8_9FUNG</name>
<reference evidence="1 2" key="1">
    <citation type="submission" date="2014-09" db="EMBL/GenBank/DDBJ databases">
        <authorList>
            <person name="Ellenberger Sabrina"/>
        </authorList>
    </citation>
    <scope>NUCLEOTIDE SEQUENCE [LARGE SCALE GENOMIC DNA]</scope>
    <source>
        <strain evidence="1 2">CBS 412.66</strain>
    </source>
</reference>
<proteinExistence type="predicted"/>
<evidence type="ECO:0000313" key="1">
    <source>
        <dbReference type="EMBL" id="CEP17346.1"/>
    </source>
</evidence>
<gene>
    <name evidence="1" type="primary">PARPA_11642.1 scaffold 44482</name>
</gene>
<organism evidence="1 2">
    <name type="scientific">Parasitella parasitica</name>
    <dbReference type="NCBI Taxonomy" id="35722"/>
    <lineage>
        <taxon>Eukaryota</taxon>
        <taxon>Fungi</taxon>
        <taxon>Fungi incertae sedis</taxon>
        <taxon>Mucoromycota</taxon>
        <taxon>Mucoromycotina</taxon>
        <taxon>Mucoromycetes</taxon>
        <taxon>Mucorales</taxon>
        <taxon>Mucorineae</taxon>
        <taxon>Mucoraceae</taxon>
        <taxon>Parasitella</taxon>
    </lineage>
</organism>